<evidence type="ECO:0000256" key="5">
    <source>
        <dbReference type="ARBA" id="ARBA00038359"/>
    </source>
</evidence>
<dbReference type="InterPro" id="IPR052337">
    <property type="entry name" value="SAT4-like"/>
</dbReference>
<evidence type="ECO:0000313" key="8">
    <source>
        <dbReference type="EMBL" id="RSL42511.1"/>
    </source>
</evidence>
<evidence type="ECO:0000256" key="6">
    <source>
        <dbReference type="SAM" id="Phobius"/>
    </source>
</evidence>
<sequence length="257" mass="28821">MTDGLIHAQNGLVQYRARINLGFVLIAITYIAIMASIFLGCRPFHRFWQIYPDPGNLCQPATSKLFIFLVLTLNIVTDIYLIAIPIPVLWRAKLPKFKKIVLIILFSGGVFVMVAGILRCVLILKVRPCFPIVNYAALANRRVENQNPTTGPQQAASWAVRESFVAVVTSSAPMICGWIRQKLQPLYPSLLASTKHRGTGAYGDNEDEWSDFQQHGGFGSHHRVQMDIADRQHVTRSGNWTSVWAESRPTLKSTQCL</sequence>
<dbReference type="Proteomes" id="UP000288168">
    <property type="component" value="Unassembled WGS sequence"/>
</dbReference>
<dbReference type="EMBL" id="NKCI01000364">
    <property type="protein sequence ID" value="RSL42511.1"/>
    <property type="molecule type" value="Genomic_DNA"/>
</dbReference>
<organism evidence="8 9">
    <name type="scientific">Fusarium duplospermum</name>
    <dbReference type="NCBI Taxonomy" id="1325734"/>
    <lineage>
        <taxon>Eukaryota</taxon>
        <taxon>Fungi</taxon>
        <taxon>Dikarya</taxon>
        <taxon>Ascomycota</taxon>
        <taxon>Pezizomycotina</taxon>
        <taxon>Sordariomycetes</taxon>
        <taxon>Hypocreomycetidae</taxon>
        <taxon>Hypocreales</taxon>
        <taxon>Nectriaceae</taxon>
        <taxon>Fusarium</taxon>
        <taxon>Fusarium solani species complex</taxon>
    </lineage>
</organism>
<feature type="transmembrane region" description="Helical" evidence="6">
    <location>
        <begin position="100"/>
        <end position="124"/>
    </location>
</feature>
<dbReference type="AlphaFoldDB" id="A0A428NNZ8"/>
<keyword evidence="3 6" id="KW-1133">Transmembrane helix</keyword>
<proteinExistence type="inferred from homology"/>
<evidence type="ECO:0000256" key="3">
    <source>
        <dbReference type="ARBA" id="ARBA00022989"/>
    </source>
</evidence>
<reference evidence="8 9" key="1">
    <citation type="submission" date="2017-06" db="EMBL/GenBank/DDBJ databases">
        <title>Comparative genomic analysis of Ambrosia Fusariam Clade fungi.</title>
        <authorList>
            <person name="Stajich J.E."/>
            <person name="Carrillo J."/>
            <person name="Kijimoto T."/>
            <person name="Eskalen A."/>
            <person name="O'Donnell K."/>
            <person name="Kasson M."/>
        </authorList>
    </citation>
    <scope>NUCLEOTIDE SEQUENCE [LARGE SCALE GENOMIC DNA]</scope>
    <source>
        <strain evidence="8 9">NRRL62584</strain>
    </source>
</reference>
<comment type="similarity">
    <text evidence="5">Belongs to the SAT4 family.</text>
</comment>
<feature type="domain" description="Rhodopsin" evidence="7">
    <location>
        <begin position="18"/>
        <end position="176"/>
    </location>
</feature>
<name>A0A428NNZ8_9HYPO</name>
<evidence type="ECO:0000313" key="9">
    <source>
        <dbReference type="Proteomes" id="UP000288168"/>
    </source>
</evidence>
<dbReference type="InterPro" id="IPR049326">
    <property type="entry name" value="Rhodopsin_dom_fungi"/>
</dbReference>
<dbReference type="GO" id="GO:0016020">
    <property type="term" value="C:membrane"/>
    <property type="evidence" value="ECO:0007669"/>
    <property type="project" value="UniProtKB-SubCell"/>
</dbReference>
<evidence type="ECO:0000256" key="4">
    <source>
        <dbReference type="ARBA" id="ARBA00023136"/>
    </source>
</evidence>
<evidence type="ECO:0000256" key="1">
    <source>
        <dbReference type="ARBA" id="ARBA00004141"/>
    </source>
</evidence>
<comment type="caution">
    <text evidence="8">The sequence shown here is derived from an EMBL/GenBank/DDBJ whole genome shotgun (WGS) entry which is preliminary data.</text>
</comment>
<comment type="subcellular location">
    <subcellularLocation>
        <location evidence="1">Membrane</location>
        <topology evidence="1">Multi-pass membrane protein</topology>
    </subcellularLocation>
</comment>
<keyword evidence="4 6" id="KW-0472">Membrane</keyword>
<keyword evidence="2 6" id="KW-0812">Transmembrane</keyword>
<feature type="transmembrane region" description="Helical" evidence="6">
    <location>
        <begin position="21"/>
        <end position="45"/>
    </location>
</feature>
<accession>A0A428NNZ8</accession>
<dbReference type="OrthoDB" id="2988756at2759"/>
<dbReference type="PANTHER" id="PTHR33048:SF2">
    <property type="entry name" value="SRPK"/>
    <property type="match status" value="1"/>
</dbReference>
<evidence type="ECO:0000256" key="2">
    <source>
        <dbReference type="ARBA" id="ARBA00022692"/>
    </source>
</evidence>
<keyword evidence="9" id="KW-1185">Reference proteome</keyword>
<dbReference type="PANTHER" id="PTHR33048">
    <property type="entry name" value="PTH11-LIKE INTEGRAL MEMBRANE PROTEIN (AFU_ORTHOLOGUE AFUA_5G11245)"/>
    <property type="match status" value="1"/>
</dbReference>
<gene>
    <name evidence="8" type="ORF">CEP54_015456</name>
</gene>
<dbReference type="Pfam" id="PF20684">
    <property type="entry name" value="Fung_rhodopsin"/>
    <property type="match status" value="1"/>
</dbReference>
<feature type="transmembrane region" description="Helical" evidence="6">
    <location>
        <begin position="65"/>
        <end position="88"/>
    </location>
</feature>
<evidence type="ECO:0000259" key="7">
    <source>
        <dbReference type="Pfam" id="PF20684"/>
    </source>
</evidence>
<protein>
    <recommendedName>
        <fullName evidence="7">Rhodopsin domain-containing protein</fullName>
    </recommendedName>
</protein>